<feature type="compositionally biased region" description="Polar residues" evidence="1">
    <location>
        <begin position="25"/>
        <end position="42"/>
    </location>
</feature>
<feature type="compositionally biased region" description="Polar residues" evidence="1">
    <location>
        <begin position="68"/>
        <end position="77"/>
    </location>
</feature>
<sequence length="279" mass="32339">MNLNRRSRSPPRFSPIDEHPKNGISPANSQKHSPQSHTQTAQIDLGSENFDTFRSNGSHSAVNEPVSRRSSGFQQNKGSKENLFNDPIVIPITHINSIPRLSVDVKNGNENGNEQWEKHDVQVKYHNERIGYPPQLPPPAAYYHPMYYEDYGYNNRLQFPYQTMLSPSQQQHHYYPQPDYSISPKSIRKAENVVYHDSMKKNVVSSDKLLSPTQTTKSTKSQKKNLKKLSNEKKEKVLKPRIYRKIHCCCFSFIWPPFAYEICEPPQPMYPKQTKSKHI</sequence>
<feature type="compositionally biased region" description="Polar residues" evidence="1">
    <location>
        <begin position="49"/>
        <end position="61"/>
    </location>
</feature>
<dbReference type="AlphaFoldDB" id="A0A914PN91"/>
<dbReference type="WBParaSite" id="PDA_v2.g16257.t1">
    <property type="protein sequence ID" value="PDA_v2.g16257.t1"/>
    <property type="gene ID" value="PDA_v2.g16257"/>
</dbReference>
<proteinExistence type="predicted"/>
<reference evidence="3" key="1">
    <citation type="submission" date="2022-11" db="UniProtKB">
        <authorList>
            <consortium name="WormBaseParasite"/>
        </authorList>
    </citation>
    <scope>IDENTIFICATION</scope>
</reference>
<feature type="region of interest" description="Disordered" evidence="1">
    <location>
        <begin position="205"/>
        <end position="231"/>
    </location>
</feature>
<accession>A0A914PN91</accession>
<protein>
    <submittedName>
        <fullName evidence="3">Uncharacterized protein</fullName>
    </submittedName>
</protein>
<keyword evidence="2" id="KW-1185">Reference proteome</keyword>
<name>A0A914PN91_9BILA</name>
<evidence type="ECO:0000313" key="3">
    <source>
        <dbReference type="WBParaSite" id="PDA_v2.g16257.t1"/>
    </source>
</evidence>
<feature type="compositionally biased region" description="Low complexity" evidence="1">
    <location>
        <begin position="208"/>
        <end position="219"/>
    </location>
</feature>
<evidence type="ECO:0000313" key="2">
    <source>
        <dbReference type="Proteomes" id="UP000887578"/>
    </source>
</evidence>
<dbReference type="Proteomes" id="UP000887578">
    <property type="component" value="Unplaced"/>
</dbReference>
<evidence type="ECO:0000256" key="1">
    <source>
        <dbReference type="SAM" id="MobiDB-lite"/>
    </source>
</evidence>
<feature type="region of interest" description="Disordered" evidence="1">
    <location>
        <begin position="1"/>
        <end position="81"/>
    </location>
</feature>
<organism evidence="2 3">
    <name type="scientific">Panagrolaimus davidi</name>
    <dbReference type="NCBI Taxonomy" id="227884"/>
    <lineage>
        <taxon>Eukaryota</taxon>
        <taxon>Metazoa</taxon>
        <taxon>Ecdysozoa</taxon>
        <taxon>Nematoda</taxon>
        <taxon>Chromadorea</taxon>
        <taxon>Rhabditida</taxon>
        <taxon>Tylenchina</taxon>
        <taxon>Panagrolaimomorpha</taxon>
        <taxon>Panagrolaimoidea</taxon>
        <taxon>Panagrolaimidae</taxon>
        <taxon>Panagrolaimus</taxon>
    </lineage>
</organism>